<dbReference type="RefSeq" id="WP_135578552.1">
    <property type="nucleotide sequence ID" value="NZ_RQGA01000009.1"/>
</dbReference>
<proteinExistence type="predicted"/>
<organism evidence="1 2">
    <name type="scientific">Leptospira perdikensis</name>
    <dbReference type="NCBI Taxonomy" id="2484948"/>
    <lineage>
        <taxon>Bacteria</taxon>
        <taxon>Pseudomonadati</taxon>
        <taxon>Spirochaetota</taxon>
        <taxon>Spirochaetia</taxon>
        <taxon>Leptospirales</taxon>
        <taxon>Leptospiraceae</taxon>
        <taxon>Leptospira</taxon>
    </lineage>
</organism>
<dbReference type="Proteomes" id="UP000298125">
    <property type="component" value="Unassembled WGS sequence"/>
</dbReference>
<evidence type="ECO:0008006" key="3">
    <source>
        <dbReference type="Google" id="ProtNLM"/>
    </source>
</evidence>
<evidence type="ECO:0000313" key="2">
    <source>
        <dbReference type="Proteomes" id="UP000298125"/>
    </source>
</evidence>
<protein>
    <recommendedName>
        <fullName evidence="3">PIN domain-containing protein</fullName>
    </recommendedName>
</protein>
<keyword evidence="2" id="KW-1185">Reference proteome</keyword>
<dbReference type="AlphaFoldDB" id="A0A4R9JIU9"/>
<gene>
    <name evidence="1" type="ORF">EHQ49_08925</name>
</gene>
<accession>A0A4R9JIU9</accession>
<name>A0A4R9JIU9_9LEPT</name>
<reference evidence="1" key="1">
    <citation type="journal article" date="2019" name="PLoS Negl. Trop. Dis.">
        <title>Revisiting the worldwide diversity of Leptospira species in the environment.</title>
        <authorList>
            <person name="Vincent A.T."/>
            <person name="Schiettekatte O."/>
            <person name="Bourhy P."/>
            <person name="Veyrier F.J."/>
            <person name="Picardeau M."/>
        </authorList>
    </citation>
    <scope>NUCLEOTIDE SEQUENCE [LARGE SCALE GENOMIC DNA]</scope>
    <source>
        <strain evidence="1">201702692</strain>
    </source>
</reference>
<sequence length="129" mass="14925">MKLYLTSSVLFGLVRSSRKNKIQKLLLESLDSHERFFTSSLSIFLLFQLLGELDVEKKKQILRYLEDLTDSIFDLDTEGIRTQLFMSESCDIEMAIALKEGMDVVIVDLEREINSLPLLLVRNFFGETK</sequence>
<comment type="caution">
    <text evidence="1">The sequence shown here is derived from an EMBL/GenBank/DDBJ whole genome shotgun (WGS) entry which is preliminary data.</text>
</comment>
<dbReference type="OrthoDB" id="342996at2"/>
<evidence type="ECO:0000313" key="1">
    <source>
        <dbReference type="EMBL" id="TGL40912.1"/>
    </source>
</evidence>
<dbReference type="EMBL" id="RQGA01000009">
    <property type="protein sequence ID" value="TGL40912.1"/>
    <property type="molecule type" value="Genomic_DNA"/>
</dbReference>